<keyword evidence="3" id="KW-1185">Reference proteome</keyword>
<sequence>MLQVKPCFSREDYLLLEAQSDVKHEFLAGQAYAMAGGTFNHARVAGNLFASLRQLLRGKPCQPDDVLVLDTLGISLALNEFYTQ</sequence>
<gene>
    <name evidence="2" type="ORF">J8380_06920</name>
</gene>
<keyword evidence="2" id="KW-0255">Endonuclease</keyword>
<dbReference type="InterPro" id="IPR011335">
    <property type="entry name" value="Restrct_endonuc-II-like"/>
</dbReference>
<dbReference type="CDD" id="cd06260">
    <property type="entry name" value="DUF820-like"/>
    <property type="match status" value="1"/>
</dbReference>
<dbReference type="InterPro" id="IPR012296">
    <property type="entry name" value="Nuclease_put_TT1808"/>
</dbReference>
<accession>A0ABX7X5Y1</accession>
<keyword evidence="2" id="KW-0540">Nuclease</keyword>
<feature type="domain" description="Putative restriction endonuclease" evidence="1">
    <location>
        <begin position="11"/>
        <end position="74"/>
    </location>
</feature>
<evidence type="ECO:0000313" key="2">
    <source>
        <dbReference type="EMBL" id="QTR51274.1"/>
    </source>
</evidence>
<evidence type="ECO:0000313" key="3">
    <source>
        <dbReference type="Proteomes" id="UP000672027"/>
    </source>
</evidence>
<dbReference type="EMBL" id="CP072800">
    <property type="protein sequence ID" value="QTR51274.1"/>
    <property type="molecule type" value="Genomic_DNA"/>
</dbReference>
<reference evidence="2 3" key="1">
    <citation type="submission" date="2021-04" db="EMBL/GenBank/DDBJ databases">
        <title>Genomics, taxonomy and metabolism of representatives of sulfur bacteria of the genus Thiothrix: Thiothrix fructosivorans QT, Thiothrix unzii A1T and three new species, Thiothrix subterranea sp. nov., Thiothrix litoralis sp. nov. and 'Candidatus Thiothrix anitrata' sp. nov.</title>
        <authorList>
            <person name="Ravin N.V."/>
            <person name="Smolyakov D."/>
            <person name="Rudenko T.S."/>
            <person name="Mardanov A.V."/>
            <person name="Beletsky A.V."/>
            <person name="Markov N.D."/>
            <person name="Fomenkov A.I."/>
            <person name="Roberts R.J."/>
            <person name="Karnachuk O.V."/>
            <person name="Novikov A."/>
            <person name="Grabovich M.Y."/>
        </authorList>
    </citation>
    <scope>NUCLEOTIDE SEQUENCE [LARGE SCALE GENOMIC DNA]</scope>
    <source>
        <strain evidence="2 3">A52</strain>
    </source>
</reference>
<dbReference type="PANTHER" id="PTHR36558:SF1">
    <property type="entry name" value="RESTRICTION ENDONUCLEASE DOMAIN-CONTAINING PROTEIN-RELATED"/>
    <property type="match status" value="1"/>
</dbReference>
<dbReference type="GO" id="GO:0004519">
    <property type="term" value="F:endonuclease activity"/>
    <property type="evidence" value="ECO:0007669"/>
    <property type="project" value="UniProtKB-KW"/>
</dbReference>
<protein>
    <submittedName>
        <fullName evidence="2">Uma2 family endonuclease</fullName>
    </submittedName>
</protein>
<organism evidence="2 3">
    <name type="scientific">Candidatus Thiothrix anitrata</name>
    <dbReference type="NCBI Taxonomy" id="2823902"/>
    <lineage>
        <taxon>Bacteria</taxon>
        <taxon>Pseudomonadati</taxon>
        <taxon>Pseudomonadota</taxon>
        <taxon>Gammaproteobacteria</taxon>
        <taxon>Thiotrichales</taxon>
        <taxon>Thiotrichaceae</taxon>
        <taxon>Thiothrix</taxon>
    </lineage>
</organism>
<dbReference type="InterPro" id="IPR008538">
    <property type="entry name" value="Uma2"/>
</dbReference>
<dbReference type="Gene3D" id="3.90.1570.10">
    <property type="entry name" value="tt1808, chain A"/>
    <property type="match status" value="1"/>
</dbReference>
<dbReference type="Proteomes" id="UP000672027">
    <property type="component" value="Chromosome"/>
</dbReference>
<dbReference type="RefSeq" id="WP_210229543.1">
    <property type="nucleotide sequence ID" value="NZ_CP072800.1"/>
</dbReference>
<name>A0ABX7X5Y1_9GAMM</name>
<keyword evidence="2" id="KW-0378">Hydrolase</keyword>
<evidence type="ECO:0000259" key="1">
    <source>
        <dbReference type="Pfam" id="PF05685"/>
    </source>
</evidence>
<proteinExistence type="predicted"/>
<dbReference type="Pfam" id="PF05685">
    <property type="entry name" value="Uma2"/>
    <property type="match status" value="1"/>
</dbReference>
<dbReference type="PANTHER" id="PTHR36558">
    <property type="entry name" value="GLR1098 PROTEIN"/>
    <property type="match status" value="1"/>
</dbReference>
<dbReference type="SUPFAM" id="SSF52980">
    <property type="entry name" value="Restriction endonuclease-like"/>
    <property type="match status" value="1"/>
</dbReference>